<reference evidence="1 2" key="1">
    <citation type="submission" date="2019-04" db="EMBL/GenBank/DDBJ databases">
        <authorList>
            <person name="Van Vliet M D."/>
        </authorList>
    </citation>
    <scope>NUCLEOTIDE SEQUENCE [LARGE SCALE GENOMIC DNA]</scope>
    <source>
        <strain evidence="1 2">F1</strain>
    </source>
</reference>
<protein>
    <submittedName>
        <fullName evidence="1">Phosphorylated carbohydrates phosphatase</fullName>
    </submittedName>
</protein>
<organism evidence="1 2">
    <name type="scientific">Pontiella desulfatans</name>
    <dbReference type="NCBI Taxonomy" id="2750659"/>
    <lineage>
        <taxon>Bacteria</taxon>
        <taxon>Pseudomonadati</taxon>
        <taxon>Kiritimatiellota</taxon>
        <taxon>Kiritimatiellia</taxon>
        <taxon>Kiritimatiellales</taxon>
        <taxon>Pontiellaceae</taxon>
        <taxon>Pontiella</taxon>
    </lineage>
</organism>
<dbReference type="InterPro" id="IPR051806">
    <property type="entry name" value="HAD-like_SPP"/>
</dbReference>
<dbReference type="InterPro" id="IPR036412">
    <property type="entry name" value="HAD-like_sf"/>
</dbReference>
<dbReference type="SUPFAM" id="SSF56784">
    <property type="entry name" value="HAD-like"/>
    <property type="match status" value="1"/>
</dbReference>
<dbReference type="InterPro" id="IPR041492">
    <property type="entry name" value="HAD_2"/>
</dbReference>
<dbReference type="CDD" id="cd07505">
    <property type="entry name" value="HAD_BPGM-like"/>
    <property type="match status" value="1"/>
</dbReference>
<dbReference type="InterPro" id="IPR023198">
    <property type="entry name" value="PGP-like_dom2"/>
</dbReference>
<dbReference type="EMBL" id="CAAHFG010000001">
    <property type="protein sequence ID" value="VGO12698.1"/>
    <property type="molecule type" value="Genomic_DNA"/>
</dbReference>
<dbReference type="SFLD" id="SFLDS00003">
    <property type="entry name" value="Haloacid_Dehalogenase"/>
    <property type="match status" value="1"/>
</dbReference>
<dbReference type="Pfam" id="PF13419">
    <property type="entry name" value="HAD_2"/>
    <property type="match status" value="1"/>
</dbReference>
<dbReference type="AlphaFoldDB" id="A0A6C2TY86"/>
<dbReference type="GO" id="GO:0050308">
    <property type="term" value="F:sugar-phosphatase activity"/>
    <property type="evidence" value="ECO:0007669"/>
    <property type="project" value="TreeGrafter"/>
</dbReference>
<dbReference type="Gene3D" id="1.10.150.240">
    <property type="entry name" value="Putative phosphatase, domain 2"/>
    <property type="match status" value="1"/>
</dbReference>
<dbReference type="SFLD" id="SFLDG01129">
    <property type="entry name" value="C1.5:_HAD__Beta-PGM__Phosphata"/>
    <property type="match status" value="1"/>
</dbReference>
<name>A0A6C2TY86_PONDE</name>
<dbReference type="InterPro" id="IPR006439">
    <property type="entry name" value="HAD-SF_hydro_IA"/>
</dbReference>
<evidence type="ECO:0000313" key="2">
    <source>
        <dbReference type="Proteomes" id="UP000366872"/>
    </source>
</evidence>
<dbReference type="RefSeq" id="WP_136078341.1">
    <property type="nucleotide sequence ID" value="NZ_CAAHFG010000001.1"/>
</dbReference>
<dbReference type="PANTHER" id="PTHR43481:SF4">
    <property type="entry name" value="GLYCEROL-1-PHOSPHATE PHOSPHOHYDROLASE 1-RELATED"/>
    <property type="match status" value="1"/>
</dbReference>
<dbReference type="Proteomes" id="UP000366872">
    <property type="component" value="Unassembled WGS sequence"/>
</dbReference>
<proteinExistence type="predicted"/>
<dbReference type="NCBIfam" id="TIGR01509">
    <property type="entry name" value="HAD-SF-IA-v3"/>
    <property type="match status" value="1"/>
</dbReference>
<dbReference type="Gene3D" id="3.40.50.1000">
    <property type="entry name" value="HAD superfamily/HAD-like"/>
    <property type="match status" value="1"/>
</dbReference>
<evidence type="ECO:0000313" key="1">
    <source>
        <dbReference type="EMBL" id="VGO12698.1"/>
    </source>
</evidence>
<keyword evidence="2" id="KW-1185">Reference proteome</keyword>
<dbReference type="PANTHER" id="PTHR43481">
    <property type="entry name" value="FRUCTOSE-1-PHOSPHATE PHOSPHATASE"/>
    <property type="match status" value="1"/>
</dbReference>
<sequence length="221" mass="24360">MLAAVVFDFDGIIVDSEPMHFRAFNEVLKPLGIEILWDDYCSTYIGFDDRDAFRTVLKNNKKKICTKDLKHLIEEKAAIFQKYVQKGEATPLPGAVELIKSIPVRLPVALCSGALREDIIPVIEKLGIDHAFSAIVTAEDTPKSKPDPAPYRLTLEKLGIDDPASVIAIEDTPAGIMSAKGAGLKVLAVTNSYDREYLMEADAVTDSLEHVSRPDLENMVM</sequence>
<dbReference type="InterPro" id="IPR023214">
    <property type="entry name" value="HAD_sf"/>
</dbReference>
<gene>
    <name evidence="1" type="ORF">PDESU_01252</name>
</gene>
<accession>A0A6C2TY86</accession>
<dbReference type="SFLD" id="SFLDG01135">
    <property type="entry name" value="C1.5.6:_HAD__Beta-PGM__Phospha"/>
    <property type="match status" value="1"/>
</dbReference>